<dbReference type="OrthoDB" id="185373at2759"/>
<evidence type="ECO:0000256" key="2">
    <source>
        <dbReference type="PROSITE-ProRule" id="PRU00708"/>
    </source>
</evidence>
<feature type="region of interest" description="Disordered" evidence="3">
    <location>
        <begin position="643"/>
        <end position="910"/>
    </location>
</feature>
<dbReference type="Gene3D" id="1.25.40.10">
    <property type="entry name" value="Tetratricopeptide repeat domain"/>
    <property type="match status" value="2"/>
</dbReference>
<feature type="compositionally biased region" description="Low complexity" evidence="3">
    <location>
        <begin position="880"/>
        <end position="910"/>
    </location>
</feature>
<keyword evidence="5" id="KW-1185">Reference proteome</keyword>
<feature type="repeat" description="PPR" evidence="2">
    <location>
        <begin position="400"/>
        <end position="434"/>
    </location>
</feature>
<dbReference type="InterPro" id="IPR002885">
    <property type="entry name" value="PPR_rpt"/>
</dbReference>
<dbReference type="AlphaFoldDB" id="A0A397HLI0"/>
<dbReference type="InterPro" id="IPR051240">
    <property type="entry name" value="Mito_RNA-Proc/Resp"/>
</dbReference>
<comment type="caution">
    <text evidence="4">The sequence shown here is derived from an EMBL/GenBank/DDBJ whole genome shotgun (WGS) entry which is preliminary data.</text>
</comment>
<dbReference type="Pfam" id="PF13041">
    <property type="entry name" value="PPR_2"/>
    <property type="match status" value="1"/>
</dbReference>
<sequence>MLQNTSKLVPKSLKSLQSSYKSNHSTIVPIFSKPFPYLNNYNSTIKLLFLRSLNTQTFPLPPLSTPTPSQITTPQLTPSLPERPKFFLQKDFEFLNAKVNEEEDKNEENERPLREKVILLSQRDKLEEAVQLVLESDINDQSEITWNQLIVECVDKGRVKLGVRLLNEMKRFSLQPSQNTYSLLLNGLAEYRALPDNIFHARAIVDGIRRSSRTKSTYRLTVNHANALLKVCFRANEFEALISNYDVFFNPGNQGNLSLTPNKETHTIVLAACAKNCKKHADQAFEIATNIWSSVYERAMYFVRKPSQRPMKEEDSIDDDLVCAILLCFRNVGQVEKGFEIIRNIYGIGDDTVRPLPYNIQMTSKSLDIMLGLCFKSQQPELGVKLFSEARLRFPHMVPDIQNFNSLISLFNETKRYDEAIGAFKQVLELGLEPGSLTFDLLMESCKNTKTLDIVKDIFGIIIKHRVIPKATALTKILEMTMESDSNIMVREVRWILNKVDQIGLNDPISLVASATRQGVPKLPFEIDDETFLKTIINAYGIALDKSGGKLPDNTEERWKNNLKFYKTRLWDLNQKNSQIEQSRFLKDKVRLDRKLLRREPLSSLPPKLNNFNNAEDRLLPRKKIGRQTNWLDDDETIILDDDNKKNAYSSEESYEPRKKRMPHNEDDDNQIERGGPYRGGNRESSLSPPLRTREPLSPPFQTRDPPTFQTRDPPPFQTRDPPTFQTRDSPTFQTRDSPSFQTRDPPPPFQTRDPSPSPLLQNREPPLRTRESPLPPLRTREPPLPPLRTREPPLPPLQTREPPPPLRTRELSSPLRTREPPLPPLRTREPPPLQYREPLPPLRNRESPPPLRTREPHLQYREPPLPSRNRESAPASQYRESSPSLRNREPSSSSSRNWKPSSPSSRYRE</sequence>
<dbReference type="Pfam" id="PF13812">
    <property type="entry name" value="PPR_3"/>
    <property type="match status" value="1"/>
</dbReference>
<feature type="repeat" description="PPR" evidence="2">
    <location>
        <begin position="142"/>
        <end position="176"/>
    </location>
</feature>
<keyword evidence="1" id="KW-0677">Repeat</keyword>
<proteinExistence type="predicted"/>
<feature type="compositionally biased region" description="Pro residues" evidence="3">
    <location>
        <begin position="821"/>
        <end position="852"/>
    </location>
</feature>
<accession>A0A397HLI0</accession>
<protein>
    <recommendedName>
        <fullName evidence="6">Pentacotripeptide-repeat region of PRORP domain-containing protein</fullName>
    </recommendedName>
</protein>
<evidence type="ECO:0000313" key="5">
    <source>
        <dbReference type="Proteomes" id="UP000266861"/>
    </source>
</evidence>
<dbReference type="STRING" id="1348612.A0A397HLI0"/>
<gene>
    <name evidence="4" type="ORF">Glove_327g45</name>
</gene>
<evidence type="ECO:0000313" key="4">
    <source>
        <dbReference type="EMBL" id="RHZ63837.1"/>
    </source>
</evidence>
<evidence type="ECO:0000256" key="3">
    <source>
        <dbReference type="SAM" id="MobiDB-lite"/>
    </source>
</evidence>
<dbReference type="EMBL" id="PQFF01000299">
    <property type="protein sequence ID" value="RHZ63837.1"/>
    <property type="molecule type" value="Genomic_DNA"/>
</dbReference>
<dbReference type="Proteomes" id="UP000266861">
    <property type="component" value="Unassembled WGS sequence"/>
</dbReference>
<dbReference type="GO" id="GO:0003729">
    <property type="term" value="F:mRNA binding"/>
    <property type="evidence" value="ECO:0007669"/>
    <property type="project" value="TreeGrafter"/>
</dbReference>
<name>A0A397HLI0_9GLOM</name>
<evidence type="ECO:0008006" key="6">
    <source>
        <dbReference type="Google" id="ProtNLM"/>
    </source>
</evidence>
<dbReference type="InterPro" id="IPR011990">
    <property type="entry name" value="TPR-like_helical_dom_sf"/>
</dbReference>
<evidence type="ECO:0000256" key="1">
    <source>
        <dbReference type="ARBA" id="ARBA00022737"/>
    </source>
</evidence>
<dbReference type="PROSITE" id="PS51375">
    <property type="entry name" value="PPR"/>
    <property type="match status" value="2"/>
</dbReference>
<organism evidence="4 5">
    <name type="scientific">Diversispora epigaea</name>
    <dbReference type="NCBI Taxonomy" id="1348612"/>
    <lineage>
        <taxon>Eukaryota</taxon>
        <taxon>Fungi</taxon>
        <taxon>Fungi incertae sedis</taxon>
        <taxon>Mucoromycota</taxon>
        <taxon>Glomeromycotina</taxon>
        <taxon>Glomeromycetes</taxon>
        <taxon>Diversisporales</taxon>
        <taxon>Diversisporaceae</taxon>
        <taxon>Diversispora</taxon>
    </lineage>
</organism>
<dbReference type="NCBIfam" id="TIGR00756">
    <property type="entry name" value="PPR"/>
    <property type="match status" value="1"/>
</dbReference>
<feature type="compositionally biased region" description="Pro residues" evidence="3">
    <location>
        <begin position="783"/>
        <end position="807"/>
    </location>
</feature>
<dbReference type="PANTHER" id="PTHR47933:SF11">
    <property type="entry name" value="PENTATRICOPEPTIDE REPEAT-CONTAINING PROTEIN 2"/>
    <property type="match status" value="1"/>
</dbReference>
<reference evidence="4 5" key="1">
    <citation type="submission" date="2018-08" db="EMBL/GenBank/DDBJ databases">
        <title>Genome and evolution of the arbuscular mycorrhizal fungus Diversispora epigaea (formerly Glomus versiforme) and its bacterial endosymbionts.</title>
        <authorList>
            <person name="Sun X."/>
            <person name="Fei Z."/>
            <person name="Harrison M."/>
        </authorList>
    </citation>
    <scope>NUCLEOTIDE SEQUENCE [LARGE SCALE GENOMIC DNA]</scope>
    <source>
        <strain evidence="4 5">IT104</strain>
    </source>
</reference>
<dbReference type="PANTHER" id="PTHR47933">
    <property type="entry name" value="PENTATRICOPEPTIDE REPEAT-CONTAINING PROTEIN 1, MITOCHONDRIAL"/>
    <property type="match status" value="1"/>
</dbReference>
<feature type="compositionally biased region" description="Polar residues" evidence="3">
    <location>
        <begin position="724"/>
        <end position="743"/>
    </location>
</feature>